<name>A0A285K918_9ACTN</name>
<dbReference type="GO" id="GO:0046677">
    <property type="term" value="P:response to antibiotic"/>
    <property type="evidence" value="ECO:0007669"/>
    <property type="project" value="InterPro"/>
</dbReference>
<dbReference type="SUPFAM" id="SSF56601">
    <property type="entry name" value="beta-lactamase/transpeptidase-like"/>
    <property type="match status" value="1"/>
</dbReference>
<dbReference type="EMBL" id="OBDY01000034">
    <property type="protein sequence ID" value="SNY69058.1"/>
    <property type="molecule type" value="Genomic_DNA"/>
</dbReference>
<feature type="domain" description="Beta-lactamase class A catalytic" evidence="2">
    <location>
        <begin position="115"/>
        <end position="216"/>
    </location>
</feature>
<evidence type="ECO:0000259" key="2">
    <source>
        <dbReference type="Pfam" id="PF13354"/>
    </source>
</evidence>
<dbReference type="PANTHER" id="PTHR35333:SF3">
    <property type="entry name" value="BETA-LACTAMASE-TYPE TRANSPEPTIDASE FOLD CONTAINING PROTEIN"/>
    <property type="match status" value="1"/>
</dbReference>
<dbReference type="Gene3D" id="3.40.710.10">
    <property type="entry name" value="DD-peptidase/beta-lactamase superfamily"/>
    <property type="match status" value="1"/>
</dbReference>
<protein>
    <submittedName>
        <fullName evidence="3">Beta-lactamase class A</fullName>
    </submittedName>
</protein>
<evidence type="ECO:0000313" key="3">
    <source>
        <dbReference type="EMBL" id="SNY69058.1"/>
    </source>
</evidence>
<feature type="domain" description="Beta-lactamase class A catalytic" evidence="2">
    <location>
        <begin position="65"/>
        <end position="112"/>
    </location>
</feature>
<proteinExistence type="predicted"/>
<dbReference type="AlphaFoldDB" id="A0A285K918"/>
<dbReference type="Proteomes" id="UP000219612">
    <property type="component" value="Unassembled WGS sequence"/>
</dbReference>
<dbReference type="GO" id="GO:0030655">
    <property type="term" value="P:beta-lactam antibiotic catabolic process"/>
    <property type="evidence" value="ECO:0007669"/>
    <property type="project" value="InterPro"/>
</dbReference>
<accession>A0A285K918</accession>
<evidence type="ECO:0000313" key="4">
    <source>
        <dbReference type="Proteomes" id="UP000219612"/>
    </source>
</evidence>
<sequence>MVAVGGGALIVQGLQGSDDSGGSSTSGGPSPTRTTVDPAIALRAQRRQQLTAALTKLAPTVPEFSVAVLDRKTGERFEFKGTEKFDTASVVKASILACTLLQAQDDDRKLTTGQRQLTARSIRNSDNDATTELFGDLGKVQGLTACNKRLGLTQTAVNSAWGLTRTTADDQVRLLAEFVNPKSPLSVPSRQYAFSLMTSVQDDQDWGVPAAAKAGETATVKNGWDTRDADNGLWAVNSIGRITSADRKTDVSVAVLSHNNQTYEDGIALVEKVAKLTRQYLKY</sequence>
<dbReference type="PANTHER" id="PTHR35333">
    <property type="entry name" value="BETA-LACTAMASE"/>
    <property type="match status" value="1"/>
</dbReference>
<keyword evidence="4" id="KW-1185">Reference proteome</keyword>
<dbReference type="RefSeq" id="WP_342751616.1">
    <property type="nucleotide sequence ID" value="NZ_OBDY01000034.1"/>
</dbReference>
<gene>
    <name evidence="3" type="ORF">SAMN05421748_134101</name>
</gene>
<organism evidence="3 4">
    <name type="scientific">Paractinoplanes atraurantiacus</name>
    <dbReference type="NCBI Taxonomy" id="1036182"/>
    <lineage>
        <taxon>Bacteria</taxon>
        <taxon>Bacillati</taxon>
        <taxon>Actinomycetota</taxon>
        <taxon>Actinomycetes</taxon>
        <taxon>Micromonosporales</taxon>
        <taxon>Micromonosporaceae</taxon>
        <taxon>Paractinoplanes</taxon>
    </lineage>
</organism>
<feature type="compositionally biased region" description="Low complexity" evidence="1">
    <location>
        <begin position="16"/>
        <end position="32"/>
    </location>
</feature>
<evidence type="ECO:0000256" key="1">
    <source>
        <dbReference type="SAM" id="MobiDB-lite"/>
    </source>
</evidence>
<dbReference type="Pfam" id="PF13354">
    <property type="entry name" value="Beta-lactamase2"/>
    <property type="match status" value="2"/>
</dbReference>
<dbReference type="InterPro" id="IPR045155">
    <property type="entry name" value="Beta-lactam_cat"/>
</dbReference>
<feature type="region of interest" description="Disordered" evidence="1">
    <location>
        <begin position="14"/>
        <end position="35"/>
    </location>
</feature>
<dbReference type="InterPro" id="IPR000871">
    <property type="entry name" value="Beta-lactam_class-A"/>
</dbReference>
<reference evidence="3 4" key="1">
    <citation type="submission" date="2017-09" db="EMBL/GenBank/DDBJ databases">
        <authorList>
            <person name="Ehlers B."/>
            <person name="Leendertz F.H."/>
        </authorList>
    </citation>
    <scope>NUCLEOTIDE SEQUENCE [LARGE SCALE GENOMIC DNA]</scope>
    <source>
        <strain evidence="3 4">CGMCC 4.6857</strain>
    </source>
</reference>
<dbReference type="GO" id="GO:0008800">
    <property type="term" value="F:beta-lactamase activity"/>
    <property type="evidence" value="ECO:0007669"/>
    <property type="project" value="InterPro"/>
</dbReference>
<dbReference type="InterPro" id="IPR012338">
    <property type="entry name" value="Beta-lactam/transpept-like"/>
</dbReference>